<comment type="caution">
    <text evidence="6">The sequence shown here is derived from an EMBL/GenBank/DDBJ whole genome shotgun (WGS) entry which is preliminary data.</text>
</comment>
<evidence type="ECO:0000256" key="4">
    <source>
        <dbReference type="ARBA" id="ARBA00023163"/>
    </source>
</evidence>
<keyword evidence="3" id="KW-0731">Sigma factor</keyword>
<dbReference type="Gene3D" id="1.10.10.10">
    <property type="entry name" value="Winged helix-like DNA-binding domain superfamily/Winged helix DNA-binding domain"/>
    <property type="match status" value="1"/>
</dbReference>
<dbReference type="PANTHER" id="PTHR43133">
    <property type="entry name" value="RNA POLYMERASE ECF-TYPE SIGMA FACTO"/>
    <property type="match status" value="1"/>
</dbReference>
<dbReference type="InterPro" id="IPR036388">
    <property type="entry name" value="WH-like_DNA-bd_sf"/>
</dbReference>
<dbReference type="NCBIfam" id="TIGR02937">
    <property type="entry name" value="sigma70-ECF"/>
    <property type="match status" value="1"/>
</dbReference>
<gene>
    <name evidence="6" type="ORF">D2V05_13610</name>
    <name evidence="7" type="ORF">FQ017_13480</name>
</gene>
<evidence type="ECO:0000256" key="2">
    <source>
        <dbReference type="ARBA" id="ARBA00023015"/>
    </source>
</evidence>
<dbReference type="GO" id="GO:0016987">
    <property type="term" value="F:sigma factor activity"/>
    <property type="evidence" value="ECO:0007669"/>
    <property type="project" value="UniProtKB-KW"/>
</dbReference>
<dbReference type="InterPro" id="IPR014284">
    <property type="entry name" value="RNA_pol_sigma-70_dom"/>
</dbReference>
<dbReference type="RefSeq" id="WP_119648177.1">
    <property type="nucleotide sequence ID" value="NZ_QXFI01000031.1"/>
</dbReference>
<keyword evidence="2" id="KW-0805">Transcription regulation</keyword>
<comment type="similarity">
    <text evidence="1">Belongs to the sigma-70 factor family. ECF subfamily.</text>
</comment>
<dbReference type="SUPFAM" id="SSF88946">
    <property type="entry name" value="Sigma2 domain of RNA polymerase sigma factors"/>
    <property type="match status" value="1"/>
</dbReference>
<evidence type="ECO:0000313" key="6">
    <source>
        <dbReference type="EMBL" id="RIV43450.1"/>
    </source>
</evidence>
<accession>A0A3A1NFF2</accession>
<keyword evidence="4" id="KW-0804">Transcription</keyword>
<reference evidence="6 8" key="1">
    <citation type="submission" date="2018-08" db="EMBL/GenBank/DDBJ databases">
        <title>Proposal of Muricauda 72 sp.nov. and Muricauda NH166 sp.nov., isolated from seawater.</title>
        <authorList>
            <person name="Cheng H."/>
            <person name="Wu Y.-H."/>
            <person name="Guo L.-L."/>
            <person name="Xu X.-W."/>
        </authorList>
    </citation>
    <scope>NUCLEOTIDE SEQUENCE [LARGE SCALE GENOMIC DNA]</scope>
    <source>
        <strain evidence="6 8">72</strain>
    </source>
</reference>
<dbReference type="InterPro" id="IPR013324">
    <property type="entry name" value="RNA_pol_sigma_r3/r4-like"/>
</dbReference>
<dbReference type="EMBL" id="QXFI01000031">
    <property type="protein sequence ID" value="RIV43450.1"/>
    <property type="molecule type" value="Genomic_DNA"/>
</dbReference>
<dbReference type="PANTHER" id="PTHR43133:SF46">
    <property type="entry name" value="RNA POLYMERASE SIGMA-70 FACTOR ECF SUBFAMILY"/>
    <property type="match status" value="1"/>
</dbReference>
<dbReference type="GO" id="GO:0003677">
    <property type="term" value="F:DNA binding"/>
    <property type="evidence" value="ECO:0007669"/>
    <property type="project" value="InterPro"/>
</dbReference>
<evidence type="ECO:0000313" key="7">
    <source>
        <dbReference type="EMBL" id="TXJ92790.1"/>
    </source>
</evidence>
<dbReference type="EMBL" id="VNWK01000031">
    <property type="protein sequence ID" value="TXJ92790.1"/>
    <property type="molecule type" value="Genomic_DNA"/>
</dbReference>
<dbReference type="CDD" id="cd06171">
    <property type="entry name" value="Sigma70_r4"/>
    <property type="match status" value="1"/>
</dbReference>
<organism evidence="6 8">
    <name type="scientific">Flagellimonas pelagia</name>
    <dbReference type="NCBI Taxonomy" id="2306998"/>
    <lineage>
        <taxon>Bacteria</taxon>
        <taxon>Pseudomonadati</taxon>
        <taxon>Bacteroidota</taxon>
        <taxon>Flavobacteriia</taxon>
        <taxon>Flavobacteriales</taxon>
        <taxon>Flavobacteriaceae</taxon>
        <taxon>Flagellimonas</taxon>
    </lineage>
</organism>
<evidence type="ECO:0000313" key="8">
    <source>
        <dbReference type="Proteomes" id="UP000266691"/>
    </source>
</evidence>
<dbReference type="InterPro" id="IPR039425">
    <property type="entry name" value="RNA_pol_sigma-70-like"/>
</dbReference>
<dbReference type="SUPFAM" id="SSF88659">
    <property type="entry name" value="Sigma3 and sigma4 domains of RNA polymerase sigma factors"/>
    <property type="match status" value="1"/>
</dbReference>
<feature type="domain" description="RNA polymerase sigma factor 70 region 4 type 2" evidence="5">
    <location>
        <begin position="136"/>
        <end position="186"/>
    </location>
</feature>
<dbReference type="OrthoDB" id="759001at2"/>
<dbReference type="Proteomes" id="UP000321621">
    <property type="component" value="Unassembled WGS sequence"/>
</dbReference>
<dbReference type="InterPro" id="IPR013325">
    <property type="entry name" value="RNA_pol_sigma_r2"/>
</dbReference>
<dbReference type="GO" id="GO:0006352">
    <property type="term" value="P:DNA-templated transcription initiation"/>
    <property type="evidence" value="ECO:0007669"/>
    <property type="project" value="InterPro"/>
</dbReference>
<evidence type="ECO:0000256" key="3">
    <source>
        <dbReference type="ARBA" id="ARBA00023082"/>
    </source>
</evidence>
<reference evidence="7 9" key="2">
    <citation type="submission" date="2019-07" db="EMBL/GenBank/DDBJ databases">
        <title>Draft genome of two Muricauda strains isolated from deep sea.</title>
        <authorList>
            <person name="Sun C."/>
        </authorList>
    </citation>
    <scope>NUCLEOTIDE SEQUENCE [LARGE SCALE GENOMIC DNA]</scope>
    <source>
        <strain evidence="7 9">72</strain>
    </source>
</reference>
<dbReference type="Proteomes" id="UP000266691">
    <property type="component" value="Unassembled WGS sequence"/>
</dbReference>
<keyword evidence="9" id="KW-1185">Reference proteome</keyword>
<proteinExistence type="inferred from homology"/>
<dbReference type="InterPro" id="IPR013249">
    <property type="entry name" value="RNA_pol_sigma70_r4_t2"/>
</dbReference>
<dbReference type="Pfam" id="PF08281">
    <property type="entry name" value="Sigma70_r4_2"/>
    <property type="match status" value="1"/>
</dbReference>
<protein>
    <submittedName>
        <fullName evidence="6">Sigma-70 family RNA polymerase sigma factor</fullName>
    </submittedName>
</protein>
<sequence length="197" mass="23599">MRTKHSLELMDFNSMTDVELFRLIHQRNKEALETVFNRYYESLCRFGLTYEPKLDIVEEKVADVFIQLWNGYERIHEIRNPKPYLYVVVKNKLLEPVAYSHLKQPLEFGQENQQASSPSIEQEIIDQEQREFYIKRIKDVLDQIPKKSRQIFEMSRLDELKYKEISEILGVSIKTVENHMAIALKTIRKMVIKNKQY</sequence>
<evidence type="ECO:0000259" key="5">
    <source>
        <dbReference type="Pfam" id="PF08281"/>
    </source>
</evidence>
<dbReference type="Gene3D" id="1.10.1740.10">
    <property type="match status" value="1"/>
</dbReference>
<evidence type="ECO:0000256" key="1">
    <source>
        <dbReference type="ARBA" id="ARBA00010641"/>
    </source>
</evidence>
<evidence type="ECO:0000313" key="9">
    <source>
        <dbReference type="Proteomes" id="UP000321621"/>
    </source>
</evidence>
<dbReference type="AlphaFoldDB" id="A0A3A1NFF2"/>
<name>A0A3A1NFF2_9FLAO</name>